<dbReference type="RefSeq" id="WP_092642744.1">
    <property type="nucleotide sequence ID" value="NZ_FNPX01000002.1"/>
</dbReference>
<reference evidence="3" key="1">
    <citation type="submission" date="2016-10" db="EMBL/GenBank/DDBJ databases">
        <authorList>
            <person name="Varghese N."/>
            <person name="Submissions S."/>
        </authorList>
    </citation>
    <scope>NUCLEOTIDE SEQUENCE [LARGE SCALE GENOMIC DNA]</scope>
    <source>
        <strain evidence="3">DSM 100420</strain>
    </source>
</reference>
<evidence type="ECO:0000313" key="2">
    <source>
        <dbReference type="EMBL" id="SDY65459.1"/>
    </source>
</evidence>
<dbReference type="InterPro" id="IPR002925">
    <property type="entry name" value="Dienelactn_hydro"/>
</dbReference>
<dbReference type="InterPro" id="IPR050261">
    <property type="entry name" value="FrsA_esterase"/>
</dbReference>
<keyword evidence="3" id="KW-1185">Reference proteome</keyword>
<sequence length="224" mass="24275">MGERYEYSGDDRTLVGYRAQPGTPNGAGLLIAPAFAGLREFEMEQADLWATKGYDVLALDYYGDGWRTNDSGEASQKMGEVQNDRPALLRRMQAGLAEVRGWGPVRVGAFGFCLGGKAVLDLARSGQGDAIVSFHGLFDRPPTPTQTMPPVLLCHGWADPLATPAQFGEMTAELEEHCADWHALCFGHTEHAFTDPARTEGYVANSTRRSWAAAGAFLAEHLVG</sequence>
<dbReference type="STRING" id="1244108.SAMN05444004_102249"/>
<evidence type="ECO:0000313" key="3">
    <source>
        <dbReference type="Proteomes" id="UP000198914"/>
    </source>
</evidence>
<dbReference type="PANTHER" id="PTHR22946:SF0">
    <property type="entry name" value="DIENELACTONE HYDROLASE DOMAIN-CONTAINING PROTEIN"/>
    <property type="match status" value="1"/>
</dbReference>
<accession>A0A1H3LMV1</accession>
<dbReference type="OrthoDB" id="9787933at2"/>
<dbReference type="Proteomes" id="UP000198914">
    <property type="component" value="Unassembled WGS sequence"/>
</dbReference>
<gene>
    <name evidence="2" type="ORF">SAMN05444004_102249</name>
</gene>
<organism evidence="2 3">
    <name type="scientific">Jannaschia faecimaris</name>
    <dbReference type="NCBI Taxonomy" id="1244108"/>
    <lineage>
        <taxon>Bacteria</taxon>
        <taxon>Pseudomonadati</taxon>
        <taxon>Pseudomonadota</taxon>
        <taxon>Alphaproteobacteria</taxon>
        <taxon>Rhodobacterales</taxon>
        <taxon>Roseobacteraceae</taxon>
        <taxon>Jannaschia</taxon>
    </lineage>
</organism>
<dbReference type="Pfam" id="PF01738">
    <property type="entry name" value="DLH"/>
    <property type="match status" value="1"/>
</dbReference>
<dbReference type="GO" id="GO:0016787">
    <property type="term" value="F:hydrolase activity"/>
    <property type="evidence" value="ECO:0007669"/>
    <property type="project" value="UniProtKB-KW"/>
</dbReference>
<dbReference type="EMBL" id="FNPX01000002">
    <property type="protein sequence ID" value="SDY65459.1"/>
    <property type="molecule type" value="Genomic_DNA"/>
</dbReference>
<protein>
    <submittedName>
        <fullName evidence="2">Dienelactone hydrolase</fullName>
    </submittedName>
</protein>
<dbReference type="PANTHER" id="PTHR22946">
    <property type="entry name" value="DIENELACTONE HYDROLASE DOMAIN-CONTAINING PROTEIN-RELATED"/>
    <property type="match status" value="1"/>
</dbReference>
<name>A0A1H3LMV1_9RHOB</name>
<proteinExistence type="predicted"/>
<keyword evidence="2" id="KW-0378">Hydrolase</keyword>
<dbReference type="SUPFAM" id="SSF53474">
    <property type="entry name" value="alpha/beta-Hydrolases"/>
    <property type="match status" value="1"/>
</dbReference>
<dbReference type="Gene3D" id="3.40.50.1820">
    <property type="entry name" value="alpha/beta hydrolase"/>
    <property type="match status" value="1"/>
</dbReference>
<dbReference type="AlphaFoldDB" id="A0A1H3LMV1"/>
<feature type="domain" description="Dienelactone hydrolase" evidence="1">
    <location>
        <begin position="16"/>
        <end position="221"/>
    </location>
</feature>
<evidence type="ECO:0000259" key="1">
    <source>
        <dbReference type="Pfam" id="PF01738"/>
    </source>
</evidence>
<dbReference type="InterPro" id="IPR029058">
    <property type="entry name" value="AB_hydrolase_fold"/>
</dbReference>